<evidence type="ECO:0000313" key="2">
    <source>
        <dbReference type="EMBL" id="KAL1517582.1"/>
    </source>
</evidence>
<dbReference type="EMBL" id="JBDJPC010000001">
    <property type="protein sequence ID" value="KAL1517582.1"/>
    <property type="molecule type" value="Genomic_DNA"/>
</dbReference>
<organism evidence="2 3">
    <name type="scientific">Hypothenemus hampei</name>
    <name type="common">Coffee berry borer</name>
    <dbReference type="NCBI Taxonomy" id="57062"/>
    <lineage>
        <taxon>Eukaryota</taxon>
        <taxon>Metazoa</taxon>
        <taxon>Ecdysozoa</taxon>
        <taxon>Arthropoda</taxon>
        <taxon>Hexapoda</taxon>
        <taxon>Insecta</taxon>
        <taxon>Pterygota</taxon>
        <taxon>Neoptera</taxon>
        <taxon>Endopterygota</taxon>
        <taxon>Coleoptera</taxon>
        <taxon>Polyphaga</taxon>
        <taxon>Cucujiformia</taxon>
        <taxon>Curculionidae</taxon>
        <taxon>Scolytinae</taxon>
        <taxon>Hypothenemus</taxon>
    </lineage>
</organism>
<proteinExistence type="predicted"/>
<sequence>MGISSGAALLKSCKGTAQVCLFINGEKKKEIFWSRLLECVAPNNIRLSILFFFCSSSPLTVNKRGEDIPRESQKPDGQQEEKKKSKQENGFRALMPQRFISNKLNKKKKE</sequence>
<dbReference type="Proteomes" id="UP001566132">
    <property type="component" value="Unassembled WGS sequence"/>
</dbReference>
<gene>
    <name evidence="2" type="ORF">ABEB36_001325</name>
</gene>
<name>A0ABD1FEA3_HYPHA</name>
<reference evidence="2 3" key="1">
    <citation type="submission" date="2024-05" db="EMBL/GenBank/DDBJ databases">
        <title>Genetic variation in Jamaican populations of the coffee berry borer (Hypothenemus hampei).</title>
        <authorList>
            <person name="Errbii M."/>
            <person name="Myrie A."/>
        </authorList>
    </citation>
    <scope>NUCLEOTIDE SEQUENCE [LARGE SCALE GENOMIC DNA]</scope>
    <source>
        <strain evidence="2">JA-Hopewell-2020-01-JO</strain>
        <tissue evidence="2">Whole body</tissue>
    </source>
</reference>
<protein>
    <submittedName>
        <fullName evidence="2">Uncharacterized protein</fullName>
    </submittedName>
</protein>
<feature type="region of interest" description="Disordered" evidence="1">
    <location>
        <begin position="60"/>
        <end position="92"/>
    </location>
</feature>
<dbReference type="AlphaFoldDB" id="A0ABD1FEA3"/>
<comment type="caution">
    <text evidence="2">The sequence shown here is derived from an EMBL/GenBank/DDBJ whole genome shotgun (WGS) entry which is preliminary data.</text>
</comment>
<accession>A0ABD1FEA3</accession>
<evidence type="ECO:0000313" key="3">
    <source>
        <dbReference type="Proteomes" id="UP001566132"/>
    </source>
</evidence>
<keyword evidence="3" id="KW-1185">Reference proteome</keyword>
<evidence type="ECO:0000256" key="1">
    <source>
        <dbReference type="SAM" id="MobiDB-lite"/>
    </source>
</evidence>
<feature type="compositionally biased region" description="Basic and acidic residues" evidence="1">
    <location>
        <begin position="63"/>
        <end position="89"/>
    </location>
</feature>